<comment type="caution">
    <text evidence="1">The sequence shown here is derived from an EMBL/GenBank/DDBJ whole genome shotgun (WGS) entry which is preliminary data.</text>
</comment>
<proteinExistence type="predicted"/>
<evidence type="ECO:0000313" key="2">
    <source>
        <dbReference type="Proteomes" id="UP000789831"/>
    </source>
</evidence>
<dbReference type="Proteomes" id="UP000789831">
    <property type="component" value="Unassembled WGS sequence"/>
</dbReference>
<gene>
    <name evidence="1" type="ORF">AGERDE_LOCUS3809</name>
</gene>
<protein>
    <submittedName>
        <fullName evidence="1">10240_t:CDS:1</fullName>
    </submittedName>
</protein>
<sequence>MSRYYIDLRNEVPDTLITFAVFQELPDAKQTVWLKADVPEKGSASLTFEKVYDVVVINYSDPVTSGVYASQQKRRTKPGAIWELKIKNNIKQLVSTSQEAPDGEIHIINKTGTQTTVGLAISGSVIQRRFDVLPDEVAKFDLTLKPQLGVLANLPSGQIITYDIVEKSHELAFTDNLNLAIVTVTEVEQEVKTPEGETSTEGETPAPSVIKTFDVDVKYASRPITPLMDRNSSRL</sequence>
<organism evidence="1 2">
    <name type="scientific">Ambispora gerdemannii</name>
    <dbReference type="NCBI Taxonomy" id="144530"/>
    <lineage>
        <taxon>Eukaryota</taxon>
        <taxon>Fungi</taxon>
        <taxon>Fungi incertae sedis</taxon>
        <taxon>Mucoromycota</taxon>
        <taxon>Glomeromycotina</taxon>
        <taxon>Glomeromycetes</taxon>
        <taxon>Archaeosporales</taxon>
        <taxon>Ambisporaceae</taxon>
        <taxon>Ambispora</taxon>
    </lineage>
</organism>
<keyword evidence="2" id="KW-1185">Reference proteome</keyword>
<accession>A0A9N8WRA7</accession>
<dbReference type="EMBL" id="CAJVPL010000398">
    <property type="protein sequence ID" value="CAG8492146.1"/>
    <property type="molecule type" value="Genomic_DNA"/>
</dbReference>
<reference evidence="1" key="1">
    <citation type="submission" date="2021-06" db="EMBL/GenBank/DDBJ databases">
        <authorList>
            <person name="Kallberg Y."/>
            <person name="Tangrot J."/>
            <person name="Rosling A."/>
        </authorList>
    </citation>
    <scope>NUCLEOTIDE SEQUENCE</scope>
    <source>
        <strain evidence="1">MT106</strain>
    </source>
</reference>
<evidence type="ECO:0000313" key="1">
    <source>
        <dbReference type="EMBL" id="CAG8492146.1"/>
    </source>
</evidence>
<dbReference type="AlphaFoldDB" id="A0A9N8WRA7"/>
<name>A0A9N8WRA7_9GLOM</name>